<evidence type="ECO:0000313" key="1">
    <source>
        <dbReference type="EMBL" id="KAI7999339.1"/>
    </source>
</evidence>
<name>A0ACC0GEF7_9ERIC</name>
<reference evidence="1 2" key="1">
    <citation type="journal article" date="2022" name="Plant J.">
        <title>Chromosome-level genome of Camellia lanceoleosa provides a valuable resource for understanding genome evolution and self-incompatibility.</title>
        <authorList>
            <person name="Gong W."/>
            <person name="Xiao S."/>
            <person name="Wang L."/>
            <person name="Liao Z."/>
            <person name="Chang Y."/>
            <person name="Mo W."/>
            <person name="Hu G."/>
            <person name="Li W."/>
            <person name="Zhao G."/>
            <person name="Zhu H."/>
            <person name="Hu X."/>
            <person name="Ji K."/>
            <person name="Xiang X."/>
            <person name="Song Q."/>
            <person name="Yuan D."/>
            <person name="Jin S."/>
            <person name="Zhang L."/>
        </authorList>
    </citation>
    <scope>NUCLEOTIDE SEQUENCE [LARGE SCALE GENOMIC DNA]</scope>
    <source>
        <strain evidence="1">SQ_2022a</strain>
    </source>
</reference>
<keyword evidence="2" id="KW-1185">Reference proteome</keyword>
<sequence>MACLFLEYRSINSCKLDHPRIVTLVLAHAKPPNYMSFFKFYESLNLAEKLHVEEWNPSFDQVLTSSVQLGGLNVEGEADNWDFGVAIVEENFSH</sequence>
<protein>
    <submittedName>
        <fullName evidence="1">Protein kinase and PP2C-like domain-containing protein</fullName>
    </submittedName>
</protein>
<gene>
    <name evidence="1" type="ORF">LOK49_LG09G01778</name>
</gene>
<proteinExistence type="predicted"/>
<dbReference type="EMBL" id="CM045765">
    <property type="protein sequence ID" value="KAI7999339.1"/>
    <property type="molecule type" value="Genomic_DNA"/>
</dbReference>
<accession>A0ACC0GEF7</accession>
<organism evidence="1 2">
    <name type="scientific">Camellia lanceoleosa</name>
    <dbReference type="NCBI Taxonomy" id="1840588"/>
    <lineage>
        <taxon>Eukaryota</taxon>
        <taxon>Viridiplantae</taxon>
        <taxon>Streptophyta</taxon>
        <taxon>Embryophyta</taxon>
        <taxon>Tracheophyta</taxon>
        <taxon>Spermatophyta</taxon>
        <taxon>Magnoliopsida</taxon>
        <taxon>eudicotyledons</taxon>
        <taxon>Gunneridae</taxon>
        <taxon>Pentapetalae</taxon>
        <taxon>asterids</taxon>
        <taxon>Ericales</taxon>
        <taxon>Theaceae</taxon>
        <taxon>Camellia</taxon>
    </lineage>
</organism>
<dbReference type="Proteomes" id="UP001060215">
    <property type="component" value="Chromosome 8"/>
</dbReference>
<evidence type="ECO:0000313" key="2">
    <source>
        <dbReference type="Proteomes" id="UP001060215"/>
    </source>
</evidence>
<comment type="caution">
    <text evidence="1">The sequence shown here is derived from an EMBL/GenBank/DDBJ whole genome shotgun (WGS) entry which is preliminary data.</text>
</comment>